<keyword evidence="1" id="KW-1133">Transmembrane helix</keyword>
<organism evidence="3 4">
    <name type="scientific">Simplicispira suum</name>
    <dbReference type="NCBI Taxonomy" id="2109915"/>
    <lineage>
        <taxon>Bacteria</taxon>
        <taxon>Pseudomonadati</taxon>
        <taxon>Pseudomonadota</taxon>
        <taxon>Betaproteobacteria</taxon>
        <taxon>Burkholderiales</taxon>
        <taxon>Comamonadaceae</taxon>
        <taxon>Simplicispira</taxon>
    </lineage>
</organism>
<proteinExistence type="predicted"/>
<dbReference type="AlphaFoldDB" id="A0A2S0N076"/>
<dbReference type="PANTHER" id="PTHR37946">
    <property type="entry name" value="SLL1969 PROTEIN"/>
    <property type="match status" value="1"/>
</dbReference>
<dbReference type="KEGG" id="simp:C6571_09850"/>
<dbReference type="PROSITE" id="PS51257">
    <property type="entry name" value="PROKAR_LIPOPROTEIN"/>
    <property type="match status" value="1"/>
</dbReference>
<evidence type="ECO:0000256" key="1">
    <source>
        <dbReference type="SAM" id="Phobius"/>
    </source>
</evidence>
<evidence type="ECO:0000259" key="2">
    <source>
        <dbReference type="Pfam" id="PF12697"/>
    </source>
</evidence>
<keyword evidence="1" id="KW-0472">Membrane</keyword>
<feature type="transmembrane region" description="Helical" evidence="1">
    <location>
        <begin position="34"/>
        <end position="53"/>
    </location>
</feature>
<evidence type="ECO:0000313" key="4">
    <source>
        <dbReference type="Proteomes" id="UP000239326"/>
    </source>
</evidence>
<dbReference type="RefSeq" id="WP_106446529.1">
    <property type="nucleotide sequence ID" value="NZ_CP027669.1"/>
</dbReference>
<keyword evidence="1" id="KW-0812">Transmembrane</keyword>
<dbReference type="Pfam" id="PF12697">
    <property type="entry name" value="Abhydrolase_6"/>
    <property type="match status" value="1"/>
</dbReference>
<accession>A0A2S0N076</accession>
<gene>
    <name evidence="3" type="ORF">C6571_09850</name>
</gene>
<dbReference type="PANTHER" id="PTHR37946:SF1">
    <property type="entry name" value="SLL1969 PROTEIN"/>
    <property type="match status" value="1"/>
</dbReference>
<feature type="domain" description="AB hydrolase-1" evidence="2">
    <location>
        <begin position="111"/>
        <end position="225"/>
    </location>
</feature>
<dbReference type="SUPFAM" id="SSF53474">
    <property type="entry name" value="alpha/beta-Hydrolases"/>
    <property type="match status" value="1"/>
</dbReference>
<dbReference type="EMBL" id="CP027669">
    <property type="protein sequence ID" value="AVO41552.1"/>
    <property type="molecule type" value="Genomic_DNA"/>
</dbReference>
<dbReference type="InterPro" id="IPR029058">
    <property type="entry name" value="AB_hydrolase_fold"/>
</dbReference>
<reference evidence="3 4" key="1">
    <citation type="submission" date="2018-03" db="EMBL/GenBank/DDBJ databases">
        <title>Genome sequencing of Simplicispira sp.</title>
        <authorList>
            <person name="Kim S.-J."/>
            <person name="Heo J."/>
            <person name="Kwon S.-W."/>
        </authorList>
    </citation>
    <scope>NUCLEOTIDE SEQUENCE [LARGE SCALE GENOMIC DNA]</scope>
    <source>
        <strain evidence="3 4">SC1-8</strain>
    </source>
</reference>
<protein>
    <submittedName>
        <fullName evidence="3">Permease</fullName>
    </submittedName>
</protein>
<dbReference type="Gene3D" id="3.40.50.1820">
    <property type="entry name" value="alpha/beta hydrolase"/>
    <property type="match status" value="1"/>
</dbReference>
<sequence length="305" mass="32923">MIARMQATWTVLLLLGAACWVGYAAQRSWALAGGGIAVGVLVYLGVMALQFTLMQRVNAADPAPRARFAQVLRAWWAELGVALHVFCWDQPFRSRAEPDWLPTAPTGQRGVVLVHGFLCNRALWRTWFAPLRAAGHAYEAVNLEPVFGSIDDYAPTIDAAVQRVHAATGMAPVLICHSMGGLAARAWLRACAGDARVQHVVTLGTPHRGTWAGRFARAVNARQMALDGDWVGQLSGAEPAGRAALFTCWYSNCDNIVFPTSTATLPKADNRLIAGVAHVEMARRPEVLRGCLALLMSEADSAAKI</sequence>
<dbReference type="Proteomes" id="UP000239326">
    <property type="component" value="Chromosome"/>
</dbReference>
<evidence type="ECO:0000313" key="3">
    <source>
        <dbReference type="EMBL" id="AVO41552.1"/>
    </source>
</evidence>
<dbReference type="OrthoDB" id="275181at2"/>
<keyword evidence="4" id="KW-1185">Reference proteome</keyword>
<name>A0A2S0N076_9BURK</name>
<dbReference type="InterPro" id="IPR000073">
    <property type="entry name" value="AB_hydrolase_1"/>
</dbReference>